<gene>
    <name evidence="1" type="ORF">CUMW_285400</name>
</gene>
<accession>A0A2H5MWZ4</accession>
<evidence type="ECO:0000313" key="1">
    <source>
        <dbReference type="EMBL" id="GAY32486.1"/>
    </source>
</evidence>
<organism evidence="1 2">
    <name type="scientific">Citrus unshiu</name>
    <name type="common">Satsuma mandarin</name>
    <name type="synonym">Citrus nobilis var. unshiu</name>
    <dbReference type="NCBI Taxonomy" id="55188"/>
    <lineage>
        <taxon>Eukaryota</taxon>
        <taxon>Viridiplantae</taxon>
        <taxon>Streptophyta</taxon>
        <taxon>Embryophyta</taxon>
        <taxon>Tracheophyta</taxon>
        <taxon>Spermatophyta</taxon>
        <taxon>Magnoliopsida</taxon>
        <taxon>eudicotyledons</taxon>
        <taxon>Gunneridae</taxon>
        <taxon>Pentapetalae</taxon>
        <taxon>rosids</taxon>
        <taxon>malvids</taxon>
        <taxon>Sapindales</taxon>
        <taxon>Rutaceae</taxon>
        <taxon>Aurantioideae</taxon>
        <taxon>Citrus</taxon>
    </lineage>
</organism>
<name>A0A2H5MWZ4_CITUN</name>
<dbReference type="AlphaFoldDB" id="A0A2H5MWZ4"/>
<sequence length="19" mass="2248">MCLKCLFLNFTYILTHTVS</sequence>
<comment type="caution">
    <text evidence="1">The sequence shown here is derived from an EMBL/GenBank/DDBJ whole genome shotgun (WGS) entry which is preliminary data.</text>
</comment>
<dbReference type="Proteomes" id="UP000236630">
    <property type="component" value="Unassembled WGS sequence"/>
</dbReference>
<keyword evidence="2" id="KW-1185">Reference proteome</keyword>
<evidence type="ECO:0000313" key="2">
    <source>
        <dbReference type="Proteomes" id="UP000236630"/>
    </source>
</evidence>
<proteinExistence type="predicted"/>
<protein>
    <submittedName>
        <fullName evidence="1">Uncharacterized protein</fullName>
    </submittedName>
</protein>
<reference evidence="1 2" key="1">
    <citation type="journal article" date="2017" name="Front. Genet.">
        <title>Draft sequencing of the heterozygous diploid genome of Satsuma (Citrus unshiu Marc.) using a hybrid assembly approach.</title>
        <authorList>
            <person name="Shimizu T."/>
            <person name="Tanizawa Y."/>
            <person name="Mochizuki T."/>
            <person name="Nagasaki H."/>
            <person name="Yoshioka T."/>
            <person name="Toyoda A."/>
            <person name="Fujiyama A."/>
            <person name="Kaminuma E."/>
            <person name="Nakamura Y."/>
        </authorList>
    </citation>
    <scope>NUCLEOTIDE SEQUENCE [LARGE SCALE GENOMIC DNA]</scope>
    <source>
        <strain evidence="2">cv. Miyagawa wase</strain>
    </source>
</reference>
<dbReference type="EMBL" id="BDQV01005462">
    <property type="protein sequence ID" value="GAY32486.1"/>
    <property type="molecule type" value="Genomic_DNA"/>
</dbReference>